<evidence type="ECO:0000256" key="2">
    <source>
        <dbReference type="ARBA" id="ARBA00022490"/>
    </source>
</evidence>
<dbReference type="PROSITE" id="PS00041">
    <property type="entry name" value="HTH_ARAC_FAMILY_1"/>
    <property type="match status" value="1"/>
</dbReference>
<dbReference type="PANTHER" id="PTHR42713">
    <property type="entry name" value="HISTIDINE KINASE-RELATED"/>
    <property type="match status" value="1"/>
</dbReference>
<dbReference type="GO" id="GO:0003700">
    <property type="term" value="F:DNA-binding transcription factor activity"/>
    <property type="evidence" value="ECO:0007669"/>
    <property type="project" value="InterPro"/>
</dbReference>
<evidence type="ECO:0000256" key="1">
    <source>
        <dbReference type="ARBA" id="ARBA00004496"/>
    </source>
</evidence>
<keyword evidence="12" id="KW-1185">Reference proteome</keyword>
<dbReference type="InterPro" id="IPR011006">
    <property type="entry name" value="CheY-like_superfamily"/>
</dbReference>
<keyword evidence="3 8" id="KW-0597">Phosphoprotein</keyword>
<dbReference type="SMART" id="SM00342">
    <property type="entry name" value="HTH_ARAC"/>
    <property type="match status" value="1"/>
</dbReference>
<dbReference type="PROSITE" id="PS50110">
    <property type="entry name" value="RESPONSE_REGULATORY"/>
    <property type="match status" value="1"/>
</dbReference>
<keyword evidence="4" id="KW-0902">Two-component regulatory system</keyword>
<evidence type="ECO:0000256" key="7">
    <source>
        <dbReference type="ARBA" id="ARBA00023163"/>
    </source>
</evidence>
<dbReference type="SUPFAM" id="SSF52172">
    <property type="entry name" value="CheY-like"/>
    <property type="match status" value="1"/>
</dbReference>
<evidence type="ECO:0008006" key="13">
    <source>
        <dbReference type="Google" id="ProtNLM"/>
    </source>
</evidence>
<keyword evidence="5" id="KW-0805">Transcription regulation</keyword>
<dbReference type="InterPro" id="IPR018062">
    <property type="entry name" value="HTH_AraC-typ_CS"/>
</dbReference>
<evidence type="ECO:0000256" key="8">
    <source>
        <dbReference type="PROSITE-ProRule" id="PRU00169"/>
    </source>
</evidence>
<reference evidence="11 12" key="1">
    <citation type="journal article" date="2009" name="Int. J. Syst. Evol. Microbiol.">
        <title>Paenibacillus contaminans sp. nov., isolated from a contaminated laboratory plate.</title>
        <authorList>
            <person name="Chou J.H."/>
            <person name="Lee J.H."/>
            <person name="Lin M.C."/>
            <person name="Chang P.S."/>
            <person name="Arun A.B."/>
            <person name="Young C.C."/>
            <person name="Chen W.M."/>
        </authorList>
    </citation>
    <scope>NUCLEOTIDE SEQUENCE [LARGE SCALE GENOMIC DNA]</scope>
    <source>
        <strain evidence="11 12">CKOBP-6</strain>
    </source>
</reference>
<dbReference type="OrthoDB" id="1699at2"/>
<feature type="domain" description="Response regulatory" evidence="10">
    <location>
        <begin position="3"/>
        <end position="120"/>
    </location>
</feature>
<dbReference type="SMART" id="SM00448">
    <property type="entry name" value="REC"/>
    <property type="match status" value="1"/>
</dbReference>
<protein>
    <recommendedName>
        <fullName evidence="13">DNA-binding response regulator</fullName>
    </recommendedName>
</protein>
<dbReference type="PANTHER" id="PTHR42713:SF3">
    <property type="entry name" value="TRANSCRIPTIONAL REGULATORY PROTEIN HPTR"/>
    <property type="match status" value="1"/>
</dbReference>
<keyword evidence="6" id="KW-0238">DNA-binding</keyword>
<dbReference type="GO" id="GO:0005737">
    <property type="term" value="C:cytoplasm"/>
    <property type="evidence" value="ECO:0007669"/>
    <property type="project" value="UniProtKB-SubCell"/>
</dbReference>
<keyword evidence="2" id="KW-0963">Cytoplasm</keyword>
<dbReference type="GO" id="GO:0000160">
    <property type="term" value="P:phosphorelay signal transduction system"/>
    <property type="evidence" value="ECO:0007669"/>
    <property type="project" value="UniProtKB-KW"/>
</dbReference>
<evidence type="ECO:0000313" key="11">
    <source>
        <dbReference type="EMBL" id="RAV18990.1"/>
    </source>
</evidence>
<comment type="subcellular location">
    <subcellularLocation>
        <location evidence="1">Cytoplasm</location>
    </subcellularLocation>
</comment>
<dbReference type="SUPFAM" id="SSF46689">
    <property type="entry name" value="Homeodomain-like"/>
    <property type="match status" value="2"/>
</dbReference>
<feature type="domain" description="HTH araC/xylS-type" evidence="9">
    <location>
        <begin position="181"/>
        <end position="279"/>
    </location>
</feature>
<gene>
    <name evidence="11" type="ORF">DQG23_22850</name>
</gene>
<dbReference type="PRINTS" id="PR00032">
    <property type="entry name" value="HTHARAC"/>
</dbReference>
<dbReference type="InterPro" id="IPR020449">
    <property type="entry name" value="Tscrpt_reg_AraC-type_HTH"/>
</dbReference>
<dbReference type="InterPro" id="IPR051552">
    <property type="entry name" value="HptR"/>
</dbReference>
<evidence type="ECO:0000256" key="6">
    <source>
        <dbReference type="ARBA" id="ARBA00023125"/>
    </source>
</evidence>
<evidence type="ECO:0000256" key="3">
    <source>
        <dbReference type="ARBA" id="ARBA00022553"/>
    </source>
</evidence>
<dbReference type="RefSeq" id="WP_113033197.1">
    <property type="nucleotide sequence ID" value="NZ_QMFB01000014.1"/>
</dbReference>
<evidence type="ECO:0000259" key="10">
    <source>
        <dbReference type="PROSITE" id="PS50110"/>
    </source>
</evidence>
<accession>A0A329MGR3</accession>
<evidence type="ECO:0000313" key="12">
    <source>
        <dbReference type="Proteomes" id="UP000250369"/>
    </source>
</evidence>
<dbReference type="InterPro" id="IPR018060">
    <property type="entry name" value="HTH_AraC"/>
</dbReference>
<feature type="modified residue" description="4-aspartylphosphate" evidence="8">
    <location>
        <position position="55"/>
    </location>
</feature>
<keyword evidence="7" id="KW-0804">Transcription</keyword>
<dbReference type="GO" id="GO:0043565">
    <property type="term" value="F:sequence-specific DNA binding"/>
    <property type="evidence" value="ECO:0007669"/>
    <property type="project" value="InterPro"/>
</dbReference>
<dbReference type="EMBL" id="QMFB01000014">
    <property type="protein sequence ID" value="RAV18990.1"/>
    <property type="molecule type" value="Genomic_DNA"/>
</dbReference>
<proteinExistence type="predicted"/>
<dbReference type="AlphaFoldDB" id="A0A329MGR3"/>
<dbReference type="Gene3D" id="1.10.10.60">
    <property type="entry name" value="Homeodomain-like"/>
    <property type="match status" value="2"/>
</dbReference>
<dbReference type="InterPro" id="IPR001789">
    <property type="entry name" value="Sig_transdc_resp-reg_receiver"/>
</dbReference>
<evidence type="ECO:0000256" key="4">
    <source>
        <dbReference type="ARBA" id="ARBA00023012"/>
    </source>
</evidence>
<comment type="caution">
    <text evidence="11">The sequence shown here is derived from an EMBL/GenBank/DDBJ whole genome shotgun (WGS) entry which is preliminary data.</text>
</comment>
<dbReference type="InterPro" id="IPR009057">
    <property type="entry name" value="Homeodomain-like_sf"/>
</dbReference>
<dbReference type="CDD" id="cd17536">
    <property type="entry name" value="REC_YesN-like"/>
    <property type="match status" value="1"/>
</dbReference>
<sequence length="282" mass="32220">MYKVVLIDDENKITRGLKQIINWTQLGCVVAGVAYNGKMGLQVVDETQPDIVITDIKMPYMDGLEMIEVLKSKSSPIKFIVLSGYSDFPYMQKSIKLGINNFILKPVDEQELENSVLDAIMSIETSRRELETIASLQTRSNMYAELINKQVLSGASSEDANQAILADFREQQINQQASMIHNIKKYIDEHYAENISLVSAAERFFINPSYLSQLFKKKTDDTFLNYVTKIRLEKAKRLLQETDLKVYEISSQVGYKDPKYFSKIFEKHAGVKPSDYKSPVRS</sequence>
<dbReference type="Gene3D" id="3.40.50.2300">
    <property type="match status" value="1"/>
</dbReference>
<dbReference type="Proteomes" id="UP000250369">
    <property type="component" value="Unassembled WGS sequence"/>
</dbReference>
<dbReference type="Pfam" id="PF12833">
    <property type="entry name" value="HTH_18"/>
    <property type="match status" value="1"/>
</dbReference>
<organism evidence="11 12">
    <name type="scientific">Paenibacillus contaminans</name>
    <dbReference type="NCBI Taxonomy" id="450362"/>
    <lineage>
        <taxon>Bacteria</taxon>
        <taxon>Bacillati</taxon>
        <taxon>Bacillota</taxon>
        <taxon>Bacilli</taxon>
        <taxon>Bacillales</taxon>
        <taxon>Paenibacillaceae</taxon>
        <taxon>Paenibacillus</taxon>
    </lineage>
</organism>
<dbReference type="Pfam" id="PF00072">
    <property type="entry name" value="Response_reg"/>
    <property type="match status" value="1"/>
</dbReference>
<dbReference type="PROSITE" id="PS01124">
    <property type="entry name" value="HTH_ARAC_FAMILY_2"/>
    <property type="match status" value="1"/>
</dbReference>
<evidence type="ECO:0000259" key="9">
    <source>
        <dbReference type="PROSITE" id="PS01124"/>
    </source>
</evidence>
<evidence type="ECO:0000256" key="5">
    <source>
        <dbReference type="ARBA" id="ARBA00023015"/>
    </source>
</evidence>
<name>A0A329MGR3_9BACL</name>